<sequence>MSNSPARSMESPNDQAVDARPTRFYVNPRNIRIYDSRGIEVAGAYQSLSGIWTGNRLYRALDICFVPPSVCWWLVRQGSGDEFMRDNTAVEHGANDVMGPDGPLEVENTPIPLIERTLTPKAKGPRESSFTTPLRSQDGKCVITGKSPYGKRWTAIDASHIVPLAQAQLFNEQFAPLLTDDTFPEGQPLNSVQNGLLLGCEFHAHWAKHDFSIDPDDGYRIVCFSSMVETMVPHPEHALGLRRADIPDNQRVLDEVLRRHYTQAVLGNIRGAGKLRDDSWEEDLRDKNFSEPFDLSQQRWPDPRRKEFLEGKLSARLYDIAHRRSASMYVV</sequence>
<protein>
    <recommendedName>
        <fullName evidence="1">HNH nuclease domain-containing protein</fullName>
    </recommendedName>
</protein>
<dbReference type="EMBL" id="KL198021">
    <property type="protein sequence ID" value="KDQ18506.1"/>
    <property type="molecule type" value="Genomic_DNA"/>
</dbReference>
<dbReference type="InterPro" id="IPR003615">
    <property type="entry name" value="HNH_nuc"/>
</dbReference>
<evidence type="ECO:0000313" key="3">
    <source>
        <dbReference type="Proteomes" id="UP000027195"/>
    </source>
</evidence>
<dbReference type="OrthoDB" id="2142759at2759"/>
<keyword evidence="3" id="KW-1185">Reference proteome</keyword>
<dbReference type="Proteomes" id="UP000027195">
    <property type="component" value="Unassembled WGS sequence"/>
</dbReference>
<feature type="domain" description="HNH nuclease" evidence="1">
    <location>
        <begin position="141"/>
        <end position="214"/>
    </location>
</feature>
<dbReference type="InParanoid" id="A0A067N407"/>
<evidence type="ECO:0000259" key="1">
    <source>
        <dbReference type="Pfam" id="PF13391"/>
    </source>
</evidence>
<organism evidence="2 3">
    <name type="scientific">Botryobasidium botryosum (strain FD-172 SS1)</name>
    <dbReference type="NCBI Taxonomy" id="930990"/>
    <lineage>
        <taxon>Eukaryota</taxon>
        <taxon>Fungi</taxon>
        <taxon>Dikarya</taxon>
        <taxon>Basidiomycota</taxon>
        <taxon>Agaricomycotina</taxon>
        <taxon>Agaricomycetes</taxon>
        <taxon>Cantharellales</taxon>
        <taxon>Botryobasidiaceae</taxon>
        <taxon>Botryobasidium</taxon>
    </lineage>
</organism>
<evidence type="ECO:0000313" key="2">
    <source>
        <dbReference type="EMBL" id="KDQ18506.1"/>
    </source>
</evidence>
<dbReference type="Pfam" id="PF13391">
    <property type="entry name" value="HNH_2"/>
    <property type="match status" value="1"/>
</dbReference>
<reference evidence="3" key="1">
    <citation type="journal article" date="2014" name="Proc. Natl. Acad. Sci. U.S.A.">
        <title>Extensive sampling of basidiomycete genomes demonstrates inadequacy of the white-rot/brown-rot paradigm for wood decay fungi.</title>
        <authorList>
            <person name="Riley R."/>
            <person name="Salamov A.A."/>
            <person name="Brown D.W."/>
            <person name="Nagy L.G."/>
            <person name="Floudas D."/>
            <person name="Held B.W."/>
            <person name="Levasseur A."/>
            <person name="Lombard V."/>
            <person name="Morin E."/>
            <person name="Otillar R."/>
            <person name="Lindquist E.A."/>
            <person name="Sun H."/>
            <person name="LaButti K.M."/>
            <person name="Schmutz J."/>
            <person name="Jabbour D."/>
            <person name="Luo H."/>
            <person name="Baker S.E."/>
            <person name="Pisabarro A.G."/>
            <person name="Walton J.D."/>
            <person name="Blanchette R.A."/>
            <person name="Henrissat B."/>
            <person name="Martin F."/>
            <person name="Cullen D."/>
            <person name="Hibbett D.S."/>
            <person name="Grigoriev I.V."/>
        </authorList>
    </citation>
    <scope>NUCLEOTIDE SEQUENCE [LARGE SCALE GENOMIC DNA]</scope>
    <source>
        <strain evidence="3">FD-172 SS1</strain>
    </source>
</reference>
<dbReference type="AlphaFoldDB" id="A0A067N407"/>
<name>A0A067N407_BOTB1</name>
<accession>A0A067N407</accession>
<gene>
    <name evidence="2" type="ORF">BOTBODRAFT_185081</name>
</gene>
<dbReference type="HOGENOM" id="CLU_055165_2_0_1"/>
<proteinExistence type="predicted"/>